<feature type="region of interest" description="Disordered" evidence="1">
    <location>
        <begin position="63"/>
        <end position="106"/>
    </location>
</feature>
<feature type="region of interest" description="Disordered" evidence="1">
    <location>
        <begin position="18"/>
        <end position="44"/>
    </location>
</feature>
<accession>A0ABW1Z0Q4</accession>
<dbReference type="Proteomes" id="UP001596403">
    <property type="component" value="Unassembled WGS sequence"/>
</dbReference>
<keyword evidence="3" id="KW-1185">Reference proteome</keyword>
<gene>
    <name evidence="2" type="ORF">ACFQAU_12835</name>
</gene>
<dbReference type="EMBL" id="JBHSWA010000001">
    <property type="protein sequence ID" value="MFC6642450.1"/>
    <property type="molecule type" value="Genomic_DNA"/>
</dbReference>
<evidence type="ECO:0000256" key="1">
    <source>
        <dbReference type="SAM" id="MobiDB-lite"/>
    </source>
</evidence>
<protein>
    <submittedName>
        <fullName evidence="2">Uncharacterized protein</fullName>
    </submittedName>
</protein>
<reference evidence="3" key="1">
    <citation type="journal article" date="2019" name="Int. J. Syst. Evol. Microbiol.">
        <title>The Global Catalogue of Microorganisms (GCM) 10K type strain sequencing project: providing services to taxonomists for standard genome sequencing and annotation.</title>
        <authorList>
            <consortium name="The Broad Institute Genomics Platform"/>
            <consortium name="The Broad Institute Genome Sequencing Center for Infectious Disease"/>
            <person name="Wu L."/>
            <person name="Ma J."/>
        </authorList>
    </citation>
    <scope>NUCLEOTIDE SEQUENCE [LARGE SCALE GENOMIC DNA]</scope>
    <source>
        <strain evidence="3">NBRC 111368</strain>
    </source>
</reference>
<dbReference type="RefSeq" id="WP_386282675.1">
    <property type="nucleotide sequence ID" value="NZ_JBHSWA010000001.1"/>
</dbReference>
<sequence>MRVIIAHQVGEKLLDLGHANVLPPPHPHQRRKAFDHGPSIGGRHRDAFLGAEIQPRESVVRDDVRPIPPTRPPGAVHGKDTKPRHAMGHEAGGLPKPRVMARHPIA</sequence>
<organism evidence="2 3">
    <name type="scientific">Sulfitobacter profundi</name>
    <dbReference type="NCBI Taxonomy" id="2679961"/>
    <lineage>
        <taxon>Bacteria</taxon>
        <taxon>Pseudomonadati</taxon>
        <taxon>Pseudomonadota</taxon>
        <taxon>Alphaproteobacteria</taxon>
        <taxon>Rhodobacterales</taxon>
        <taxon>Roseobacteraceae</taxon>
        <taxon>Sulfitobacter</taxon>
    </lineage>
</organism>
<comment type="caution">
    <text evidence="2">The sequence shown here is derived from an EMBL/GenBank/DDBJ whole genome shotgun (WGS) entry which is preliminary data.</text>
</comment>
<proteinExistence type="predicted"/>
<name>A0ABW1Z0Q4_9RHOB</name>
<evidence type="ECO:0000313" key="3">
    <source>
        <dbReference type="Proteomes" id="UP001596403"/>
    </source>
</evidence>
<evidence type="ECO:0000313" key="2">
    <source>
        <dbReference type="EMBL" id="MFC6642450.1"/>
    </source>
</evidence>